<evidence type="ECO:0000313" key="2">
    <source>
        <dbReference type="Proteomes" id="UP001176021"/>
    </source>
</evidence>
<dbReference type="Proteomes" id="UP001176021">
    <property type="component" value="Unassembled WGS sequence"/>
</dbReference>
<dbReference type="EMBL" id="JAMJEV010000009">
    <property type="protein sequence ID" value="MDO0823577.1"/>
    <property type="molecule type" value="Genomic_DNA"/>
</dbReference>
<accession>A0ABT8QRT2</accession>
<keyword evidence="2" id="KW-1185">Reference proteome</keyword>
<proteinExistence type="predicted"/>
<dbReference type="RefSeq" id="WP_302048898.1">
    <property type="nucleotide sequence ID" value="NZ_JAMJEV010000009.1"/>
</dbReference>
<reference evidence="1" key="1">
    <citation type="submission" date="2022-05" db="EMBL/GenBank/DDBJ databases">
        <title>Expanded diversity of anoxic marine methylotrophy in a Black Sea sulfate reducing microorganism.</title>
        <authorList>
            <person name="Fischer P.Q."/>
            <person name="Stams A.J.M."/>
            <person name="Villanueva L."/>
            <person name="Sousa D.Z."/>
        </authorList>
    </citation>
    <scope>NUCLEOTIDE SEQUENCE</scope>
    <source>
        <strain evidence="1">P130</strain>
    </source>
</reference>
<comment type="caution">
    <text evidence="1">The sequence shown here is derived from an EMBL/GenBank/DDBJ whole genome shotgun (WGS) entry which is preliminary data.</text>
</comment>
<sequence>MTNFEKAKFYYENKYTNEAGLQRWVGYGFISYAEYYSVTKDKLFLNRKL</sequence>
<gene>
    <name evidence="1" type="ORF">M8H41_12030</name>
</gene>
<evidence type="ECO:0000313" key="1">
    <source>
        <dbReference type="EMBL" id="MDO0823577.1"/>
    </source>
</evidence>
<protein>
    <submittedName>
        <fullName evidence="1">Uncharacterized protein</fullName>
    </submittedName>
</protein>
<organism evidence="1 2">
    <name type="scientific">Desulfosporosinus nitroreducens</name>
    <dbReference type="NCBI Taxonomy" id="2018668"/>
    <lineage>
        <taxon>Bacteria</taxon>
        <taxon>Bacillati</taxon>
        <taxon>Bacillota</taxon>
        <taxon>Clostridia</taxon>
        <taxon>Eubacteriales</taxon>
        <taxon>Desulfitobacteriaceae</taxon>
        <taxon>Desulfosporosinus</taxon>
    </lineage>
</organism>
<name>A0ABT8QRT2_9FIRM</name>